<feature type="transmembrane region" description="Helical" evidence="1">
    <location>
        <begin position="149"/>
        <end position="167"/>
    </location>
</feature>
<evidence type="ECO:0000313" key="3">
    <source>
        <dbReference type="EMBL" id="TDP96130.1"/>
    </source>
</evidence>
<reference evidence="3 4" key="1">
    <citation type="submission" date="2019-03" db="EMBL/GenBank/DDBJ databases">
        <title>Genomic Encyclopedia of Type Strains, Phase IV (KMG-IV): sequencing the most valuable type-strain genomes for metagenomic binning, comparative biology and taxonomic classification.</title>
        <authorList>
            <person name="Goeker M."/>
        </authorList>
    </citation>
    <scope>NUCLEOTIDE SEQUENCE [LARGE SCALE GENOMIC DNA]</scope>
    <source>
        <strain evidence="3 4">DSM 45361</strain>
    </source>
</reference>
<name>A0A4R6S8G0_LABRH</name>
<keyword evidence="1" id="KW-0472">Membrane</keyword>
<keyword evidence="1" id="KW-1133">Transmembrane helix</keyword>
<dbReference type="EMBL" id="SNXZ01000004">
    <property type="protein sequence ID" value="TDP96130.1"/>
    <property type="molecule type" value="Genomic_DNA"/>
</dbReference>
<dbReference type="InterPro" id="IPR000326">
    <property type="entry name" value="PAP2/HPO"/>
</dbReference>
<keyword evidence="1" id="KW-0812">Transmembrane</keyword>
<dbReference type="Gene3D" id="1.20.144.10">
    <property type="entry name" value="Phosphatidic acid phosphatase type 2/haloperoxidase"/>
    <property type="match status" value="1"/>
</dbReference>
<dbReference type="RefSeq" id="WP_133851521.1">
    <property type="nucleotide sequence ID" value="NZ_SNXZ01000004.1"/>
</dbReference>
<evidence type="ECO:0000259" key="2">
    <source>
        <dbReference type="SMART" id="SM00014"/>
    </source>
</evidence>
<dbReference type="Proteomes" id="UP000295444">
    <property type="component" value="Unassembled WGS sequence"/>
</dbReference>
<organism evidence="3 4">
    <name type="scientific">Labedaea rhizosphaerae</name>
    <dbReference type="NCBI Taxonomy" id="598644"/>
    <lineage>
        <taxon>Bacteria</taxon>
        <taxon>Bacillati</taxon>
        <taxon>Actinomycetota</taxon>
        <taxon>Actinomycetes</taxon>
        <taxon>Pseudonocardiales</taxon>
        <taxon>Pseudonocardiaceae</taxon>
        <taxon>Labedaea</taxon>
    </lineage>
</organism>
<keyword evidence="4" id="KW-1185">Reference proteome</keyword>
<accession>A0A4R6S8G0</accession>
<evidence type="ECO:0000313" key="4">
    <source>
        <dbReference type="Proteomes" id="UP000295444"/>
    </source>
</evidence>
<dbReference type="Pfam" id="PF01569">
    <property type="entry name" value="PAP2"/>
    <property type="match status" value="1"/>
</dbReference>
<protein>
    <submittedName>
        <fullName evidence="3">Undecaprenyl-diphosphatase</fullName>
    </submittedName>
</protein>
<comment type="caution">
    <text evidence="3">The sequence shown here is derived from an EMBL/GenBank/DDBJ whole genome shotgun (WGS) entry which is preliminary data.</text>
</comment>
<feature type="transmembrane region" description="Helical" evidence="1">
    <location>
        <begin position="179"/>
        <end position="200"/>
    </location>
</feature>
<gene>
    <name evidence="3" type="ORF">EV186_104110</name>
</gene>
<feature type="transmembrane region" description="Helical" evidence="1">
    <location>
        <begin position="50"/>
        <end position="77"/>
    </location>
</feature>
<sequence>MKQAAWLLGIGAVLVAAFLLLGALVSGPPDWLDTSVAHALGGGWDGTPGRVAYGIDLVLGPALPFAFSALLIGLMVINWRRRRLATVWLLTRCFALMWLCRTLSGFKFVYRRERPRPYPDYAYPSGHVVSVTCVAVTAVVLSSWLLPKLVRWVVAVSAVLVLVTMVSRVVLDVHWCTDVLGAAIGVVGVGLLGGVGLRVLPVRKGAGVASIS</sequence>
<dbReference type="SMART" id="SM00014">
    <property type="entry name" value="acidPPc"/>
    <property type="match status" value="1"/>
</dbReference>
<dbReference type="InterPro" id="IPR036938">
    <property type="entry name" value="PAP2/HPO_sf"/>
</dbReference>
<dbReference type="SUPFAM" id="SSF48317">
    <property type="entry name" value="Acid phosphatase/Vanadium-dependent haloperoxidase"/>
    <property type="match status" value="1"/>
</dbReference>
<feature type="transmembrane region" description="Helical" evidence="1">
    <location>
        <begin position="121"/>
        <end position="142"/>
    </location>
</feature>
<evidence type="ECO:0000256" key="1">
    <source>
        <dbReference type="SAM" id="Phobius"/>
    </source>
</evidence>
<dbReference type="AlphaFoldDB" id="A0A4R6S8G0"/>
<feature type="domain" description="Phosphatidic acid phosphatase type 2/haloperoxidase" evidence="2">
    <location>
        <begin position="88"/>
        <end position="198"/>
    </location>
</feature>
<proteinExistence type="predicted"/>
<feature type="transmembrane region" description="Helical" evidence="1">
    <location>
        <begin position="89"/>
        <end position="109"/>
    </location>
</feature>